<keyword evidence="2" id="KW-1185">Reference proteome</keyword>
<evidence type="ECO:0000313" key="2">
    <source>
        <dbReference type="Proteomes" id="UP000762676"/>
    </source>
</evidence>
<comment type="caution">
    <text evidence="1">The sequence shown here is derived from an EMBL/GenBank/DDBJ whole genome shotgun (WGS) entry which is preliminary data.</text>
</comment>
<reference evidence="1 2" key="1">
    <citation type="journal article" date="2021" name="Elife">
        <title>Chloroplast acquisition without the gene transfer in kleptoplastic sea slugs, Plakobranchus ocellatus.</title>
        <authorList>
            <person name="Maeda T."/>
            <person name="Takahashi S."/>
            <person name="Yoshida T."/>
            <person name="Shimamura S."/>
            <person name="Takaki Y."/>
            <person name="Nagai Y."/>
            <person name="Toyoda A."/>
            <person name="Suzuki Y."/>
            <person name="Arimoto A."/>
            <person name="Ishii H."/>
            <person name="Satoh N."/>
            <person name="Nishiyama T."/>
            <person name="Hasebe M."/>
            <person name="Maruyama T."/>
            <person name="Minagawa J."/>
            <person name="Obokata J."/>
            <person name="Shigenobu S."/>
        </authorList>
    </citation>
    <scope>NUCLEOTIDE SEQUENCE [LARGE SCALE GENOMIC DNA]</scope>
</reference>
<proteinExistence type="predicted"/>
<name>A0AAV4II64_9GAST</name>
<dbReference type="Proteomes" id="UP000762676">
    <property type="component" value="Unassembled WGS sequence"/>
</dbReference>
<dbReference type="AlphaFoldDB" id="A0AAV4II64"/>
<organism evidence="1 2">
    <name type="scientific">Elysia marginata</name>
    <dbReference type="NCBI Taxonomy" id="1093978"/>
    <lineage>
        <taxon>Eukaryota</taxon>
        <taxon>Metazoa</taxon>
        <taxon>Spiralia</taxon>
        <taxon>Lophotrochozoa</taxon>
        <taxon>Mollusca</taxon>
        <taxon>Gastropoda</taxon>
        <taxon>Heterobranchia</taxon>
        <taxon>Euthyneura</taxon>
        <taxon>Panpulmonata</taxon>
        <taxon>Sacoglossa</taxon>
        <taxon>Placobranchoidea</taxon>
        <taxon>Plakobranchidae</taxon>
        <taxon>Elysia</taxon>
    </lineage>
</organism>
<accession>A0AAV4II64</accession>
<protein>
    <submittedName>
        <fullName evidence="1">Uncharacterized protein</fullName>
    </submittedName>
</protein>
<dbReference type="EMBL" id="BMAT01006216">
    <property type="protein sequence ID" value="GFS08381.1"/>
    <property type="molecule type" value="Genomic_DNA"/>
</dbReference>
<gene>
    <name evidence="1" type="ORF">ElyMa_003012600</name>
</gene>
<evidence type="ECO:0000313" key="1">
    <source>
        <dbReference type="EMBL" id="GFS08381.1"/>
    </source>
</evidence>
<sequence>MKTTLTLDMQKYFCVPPETPSIASKSLCYFEEALLSIANLFANFKVQEPFWTTSVSEYDKDMALMPEYHENYLDYICSNCLSIHQNTVGFRDRLFLSGLRVLMSVSETPGYAVYDLPKDLRRHRQPVPWWSWTCRFSEQMNLEDPSSRWMLQYDTRFILT</sequence>